<dbReference type="SUPFAM" id="SSF88697">
    <property type="entry name" value="PUA domain-like"/>
    <property type="match status" value="1"/>
</dbReference>
<proteinExistence type="predicted"/>
<gene>
    <name evidence="2" type="ORF">IAA67_09370</name>
</gene>
<evidence type="ECO:0000313" key="3">
    <source>
        <dbReference type="Proteomes" id="UP000886874"/>
    </source>
</evidence>
<organism evidence="2 3">
    <name type="scientific">Candidatus Avoscillospira stercorigallinarum</name>
    <dbReference type="NCBI Taxonomy" id="2840708"/>
    <lineage>
        <taxon>Bacteria</taxon>
        <taxon>Bacillati</taxon>
        <taxon>Bacillota</taxon>
        <taxon>Clostridia</taxon>
        <taxon>Eubacteriales</taxon>
        <taxon>Oscillospiraceae</taxon>
        <taxon>Oscillospiraceae incertae sedis</taxon>
        <taxon>Candidatus Avoscillospira</taxon>
    </lineage>
</organism>
<name>A0A9D0Z7Q9_9FIRM</name>
<feature type="domain" description="ASCH" evidence="1">
    <location>
        <begin position="24"/>
        <end position="144"/>
    </location>
</feature>
<dbReference type="InterPro" id="IPR007374">
    <property type="entry name" value="ASCH_domain"/>
</dbReference>
<evidence type="ECO:0000313" key="2">
    <source>
        <dbReference type="EMBL" id="HIQ70524.1"/>
    </source>
</evidence>
<evidence type="ECO:0000259" key="1">
    <source>
        <dbReference type="SMART" id="SM01022"/>
    </source>
</evidence>
<dbReference type="SMART" id="SM01022">
    <property type="entry name" value="ASCH"/>
    <property type="match status" value="1"/>
</dbReference>
<protein>
    <submittedName>
        <fullName evidence="2">ASCH domain-containing protein</fullName>
    </submittedName>
</protein>
<dbReference type="EMBL" id="DVFN01000136">
    <property type="protein sequence ID" value="HIQ70524.1"/>
    <property type="molecule type" value="Genomic_DNA"/>
</dbReference>
<reference evidence="2" key="2">
    <citation type="journal article" date="2021" name="PeerJ">
        <title>Extensive microbial diversity within the chicken gut microbiome revealed by metagenomics and culture.</title>
        <authorList>
            <person name="Gilroy R."/>
            <person name="Ravi A."/>
            <person name="Getino M."/>
            <person name="Pursley I."/>
            <person name="Horton D.L."/>
            <person name="Alikhan N.F."/>
            <person name="Baker D."/>
            <person name="Gharbi K."/>
            <person name="Hall N."/>
            <person name="Watson M."/>
            <person name="Adriaenssens E.M."/>
            <person name="Foster-Nyarko E."/>
            <person name="Jarju S."/>
            <person name="Secka A."/>
            <person name="Antonio M."/>
            <person name="Oren A."/>
            <person name="Chaudhuri R.R."/>
            <person name="La Ragione R."/>
            <person name="Hildebrand F."/>
            <person name="Pallen M.J."/>
        </authorList>
    </citation>
    <scope>NUCLEOTIDE SEQUENCE</scope>
    <source>
        <strain evidence="2">ChiSjej2B20-13462</strain>
    </source>
</reference>
<dbReference type="PANTHER" id="PTHR39203">
    <property type="entry name" value="CYTOPLASMIC PROTEIN-RELATED"/>
    <property type="match status" value="1"/>
</dbReference>
<accession>A0A9D0Z7Q9</accession>
<reference evidence="2" key="1">
    <citation type="submission" date="2020-10" db="EMBL/GenBank/DDBJ databases">
        <authorList>
            <person name="Gilroy R."/>
        </authorList>
    </citation>
    <scope>NUCLEOTIDE SEQUENCE</scope>
    <source>
        <strain evidence="2">ChiSjej2B20-13462</strain>
    </source>
</reference>
<dbReference type="InterPro" id="IPR015947">
    <property type="entry name" value="PUA-like_sf"/>
</dbReference>
<dbReference type="AlphaFoldDB" id="A0A9D0Z7Q9"/>
<sequence length="146" mass="16260">MTPQELWAQFTAVHPVEQDGYEAWAFGADPDGLAALVLRGEKTGTSSAYDLYQLEGEPLPQPGKYDVLLNGREEAVCILRTTKVYVTPFDAVTAGHARKEGEGDKSLAYWRQVHEAFFTQCLQEAGLSFTPETRVVCEEFEVAFRP</sequence>
<dbReference type="CDD" id="cd06553">
    <property type="entry name" value="ASCH_Ef3133_like"/>
    <property type="match status" value="1"/>
</dbReference>
<dbReference type="PIRSF" id="PIRSF021320">
    <property type="entry name" value="DUF984"/>
    <property type="match status" value="1"/>
</dbReference>
<dbReference type="Pfam" id="PF04266">
    <property type="entry name" value="ASCH"/>
    <property type="match status" value="1"/>
</dbReference>
<dbReference type="PANTHER" id="PTHR39203:SF1">
    <property type="entry name" value="CYTOPLASMIC PROTEIN"/>
    <property type="match status" value="1"/>
</dbReference>
<comment type="caution">
    <text evidence="2">The sequence shown here is derived from an EMBL/GenBank/DDBJ whole genome shotgun (WGS) entry which is preliminary data.</text>
</comment>
<dbReference type="InterPro" id="IPR009326">
    <property type="entry name" value="DUF984"/>
</dbReference>
<dbReference type="Gene3D" id="3.10.400.10">
    <property type="entry name" value="Sulfate adenylyltransferase"/>
    <property type="match status" value="1"/>
</dbReference>
<dbReference type="Proteomes" id="UP000886874">
    <property type="component" value="Unassembled WGS sequence"/>
</dbReference>